<keyword evidence="3" id="KW-0238">DNA-binding</keyword>
<dbReference type="GO" id="GO:0003700">
    <property type="term" value="F:DNA-binding transcription factor activity"/>
    <property type="evidence" value="ECO:0007669"/>
    <property type="project" value="InterPro"/>
</dbReference>
<feature type="non-terminal residue" evidence="8">
    <location>
        <position position="1"/>
    </location>
</feature>
<reference evidence="8" key="1">
    <citation type="journal article" date="2021" name="Proc. Natl. Acad. Sci. U.S.A.">
        <title>Three genomes in the algal genus Volvox reveal the fate of a haploid sex-determining region after a transition to homothallism.</title>
        <authorList>
            <person name="Yamamoto K."/>
            <person name="Hamaji T."/>
            <person name="Kawai-Toyooka H."/>
            <person name="Matsuzaki R."/>
            <person name="Takahashi F."/>
            <person name="Nishimura Y."/>
            <person name="Kawachi M."/>
            <person name="Noguchi H."/>
            <person name="Minakuchi Y."/>
            <person name="Umen J.G."/>
            <person name="Toyoda A."/>
            <person name="Nozaki H."/>
        </authorList>
    </citation>
    <scope>NUCLEOTIDE SEQUENCE</scope>
    <source>
        <strain evidence="8">NIES-3780</strain>
    </source>
</reference>
<evidence type="ECO:0000256" key="5">
    <source>
        <dbReference type="ARBA" id="ARBA00023242"/>
    </source>
</evidence>
<dbReference type="PROSITE" id="PS51032">
    <property type="entry name" value="AP2_ERF"/>
    <property type="match status" value="1"/>
</dbReference>
<feature type="region of interest" description="Disordered" evidence="6">
    <location>
        <begin position="1"/>
        <end position="34"/>
    </location>
</feature>
<feature type="compositionally biased region" description="Low complexity" evidence="6">
    <location>
        <begin position="478"/>
        <end position="489"/>
    </location>
</feature>
<dbReference type="Proteomes" id="UP000747399">
    <property type="component" value="Unassembled WGS sequence"/>
</dbReference>
<keyword evidence="2" id="KW-0805">Transcription regulation</keyword>
<dbReference type="PANTHER" id="PTHR31190">
    <property type="entry name" value="DNA-BINDING DOMAIN"/>
    <property type="match status" value="1"/>
</dbReference>
<evidence type="ECO:0000313" key="9">
    <source>
        <dbReference type="Proteomes" id="UP000747399"/>
    </source>
</evidence>
<feature type="region of interest" description="Disordered" evidence="6">
    <location>
        <begin position="744"/>
        <end position="790"/>
    </location>
</feature>
<evidence type="ECO:0000313" key="8">
    <source>
        <dbReference type="EMBL" id="GIL53654.1"/>
    </source>
</evidence>
<feature type="compositionally biased region" description="Gly residues" evidence="6">
    <location>
        <begin position="12"/>
        <end position="27"/>
    </location>
</feature>
<dbReference type="PRINTS" id="PR00367">
    <property type="entry name" value="ETHRSPELEMNT"/>
</dbReference>
<feature type="compositionally biased region" description="Basic and acidic residues" evidence="6">
    <location>
        <begin position="218"/>
        <end position="234"/>
    </location>
</feature>
<comment type="subcellular location">
    <subcellularLocation>
        <location evidence="1">Nucleus</location>
    </subcellularLocation>
</comment>
<evidence type="ECO:0000256" key="3">
    <source>
        <dbReference type="ARBA" id="ARBA00023125"/>
    </source>
</evidence>
<evidence type="ECO:0000259" key="7">
    <source>
        <dbReference type="PROSITE" id="PS51032"/>
    </source>
</evidence>
<feature type="compositionally biased region" description="Acidic residues" evidence="6">
    <location>
        <begin position="1"/>
        <end position="11"/>
    </location>
</feature>
<dbReference type="SUPFAM" id="SSF54171">
    <property type="entry name" value="DNA-binding domain"/>
    <property type="match status" value="1"/>
</dbReference>
<dbReference type="AlphaFoldDB" id="A0A8J4F2C3"/>
<sequence>DTLMGGEEENGDGGSDGSPGVRVGGGVRRGRGGARPNVMLVGSGGANAPNTAAAAAAMVAHAYRTGTPEAAAMAITLLRQYHIQQQLLRDRNHLAERLDLDLDPERLYEQDRGRSRCSQTSHLAAGRQPRGYFLYDGYDRVVRRENSAEPDKTVYGGNPPPPSLPRRMDADGERYGTLRPVGQYPDIPHKEYDGVEHPGGGGGSWSIVRRRASGAELEVAHSKRGSEGPLERRAGSLSGGPALRQNPCAEQHLRCAPPNHPQMGQRLHSRTVHGGAPYQGSDDPYDPSDEHLEEDKPDVQVAGEVNPRKRRRTAAAATGIPSSGMVVAAASRGPPPPRRSSQAMLDVNVLRLAPWSGRDLDASERAALMKYGLPVAVTQLGAGVATAAEAATGNAWRSGGADPSPYIKAAAVTNRTRYGATGGSANRVTEHIAAQGIRRDGAAAAVAAAAGPHGGGLGGAVRYGPRRNLGGGASPPNGQTGLTQQQQHQMRNLPGDQDIANVMPVAPLASPTAMEDKDSEMTESIGASLSNHGGAGAVAGHGGTDATGEVTAHVGGGGGGGGGVTAGSGNAASPLGAMVVTAPLTTARGVAEPSPKGETGKSKGGAAARAGGAVRYRGVRQRPWGKFAAEIRDPFKGGRLWLGTFDTAEEAARAYDAAARSLRGNGAQVNFPMPGERGYEGTGEEAAAREVGDGAAAAAACDPHAPTADRGLNAMAELSGLEAMAAAAAAMAAAEEAAEALRAATTTPGGLERATAAVSPLRGDSDGGGEPPMTADVNMKPQRSGGQEAAGGMEMATRTEEAVHIREHSLRGHPQLTFGDDDVAQGLAEAGTRGGGDGRDDGGSAQEGYAQLPCSSVRLKIEPMEYEQPYGVVLRTSDGEPDRDSPITACGDGQQQHMLDSAPECTTGGIVPYDTEAAVTPPDEAAVTATTGGGQQQVAAGKGGSTDKLGRGDGKEGSGMGEGRPLRRQR</sequence>
<keyword evidence="4" id="KW-0804">Transcription</keyword>
<feature type="region of interest" description="Disordered" evidence="6">
    <location>
        <begin position="827"/>
        <end position="849"/>
    </location>
</feature>
<evidence type="ECO:0000256" key="4">
    <source>
        <dbReference type="ARBA" id="ARBA00023163"/>
    </source>
</evidence>
<name>A0A8J4F2C3_9CHLO</name>
<keyword evidence="9" id="KW-1185">Reference proteome</keyword>
<dbReference type="InterPro" id="IPR044808">
    <property type="entry name" value="ERF_plant"/>
</dbReference>
<dbReference type="Pfam" id="PF00847">
    <property type="entry name" value="AP2"/>
    <property type="match status" value="1"/>
</dbReference>
<dbReference type="GO" id="GO:0003677">
    <property type="term" value="F:DNA binding"/>
    <property type="evidence" value="ECO:0007669"/>
    <property type="project" value="UniProtKB-KW"/>
</dbReference>
<organism evidence="8 9">
    <name type="scientific">Volvox africanus</name>
    <dbReference type="NCBI Taxonomy" id="51714"/>
    <lineage>
        <taxon>Eukaryota</taxon>
        <taxon>Viridiplantae</taxon>
        <taxon>Chlorophyta</taxon>
        <taxon>core chlorophytes</taxon>
        <taxon>Chlorophyceae</taxon>
        <taxon>CS clade</taxon>
        <taxon>Chlamydomonadales</taxon>
        <taxon>Volvocaceae</taxon>
        <taxon>Volvox</taxon>
    </lineage>
</organism>
<evidence type="ECO:0000256" key="6">
    <source>
        <dbReference type="SAM" id="MobiDB-lite"/>
    </source>
</evidence>
<feature type="region of interest" description="Disordered" evidence="6">
    <location>
        <begin position="455"/>
        <end position="490"/>
    </location>
</feature>
<comment type="caution">
    <text evidence="8">The sequence shown here is derived from an EMBL/GenBank/DDBJ whole genome shotgun (WGS) entry which is preliminary data.</text>
</comment>
<dbReference type="InterPro" id="IPR001471">
    <property type="entry name" value="AP2/ERF_dom"/>
</dbReference>
<dbReference type="GO" id="GO:0009873">
    <property type="term" value="P:ethylene-activated signaling pathway"/>
    <property type="evidence" value="ECO:0007669"/>
    <property type="project" value="InterPro"/>
</dbReference>
<dbReference type="Gene3D" id="3.30.730.10">
    <property type="entry name" value="AP2/ERF domain"/>
    <property type="match status" value="1"/>
</dbReference>
<dbReference type="GO" id="GO:0005634">
    <property type="term" value="C:nucleus"/>
    <property type="evidence" value="ECO:0007669"/>
    <property type="project" value="UniProtKB-SubCell"/>
</dbReference>
<dbReference type="InterPro" id="IPR036955">
    <property type="entry name" value="AP2/ERF_dom_sf"/>
</dbReference>
<dbReference type="PANTHER" id="PTHR31190:SF473">
    <property type="entry name" value="OS05G0437100 PROTEIN"/>
    <property type="match status" value="1"/>
</dbReference>
<gene>
    <name evidence="8" type="ORF">Vafri_9276</name>
</gene>
<dbReference type="InterPro" id="IPR016177">
    <property type="entry name" value="DNA-bd_dom_sf"/>
</dbReference>
<feature type="region of interest" description="Disordered" evidence="6">
    <location>
        <begin position="510"/>
        <end position="556"/>
    </location>
</feature>
<keyword evidence="5" id="KW-0539">Nucleus</keyword>
<feature type="region of interest" description="Disordered" evidence="6">
    <location>
        <begin position="218"/>
        <end position="241"/>
    </location>
</feature>
<feature type="region of interest" description="Disordered" evidence="6">
    <location>
        <begin position="257"/>
        <end position="320"/>
    </location>
</feature>
<dbReference type="FunFam" id="3.30.730.10:FF:000001">
    <property type="entry name" value="Ethylene-responsive transcription factor 2"/>
    <property type="match status" value="1"/>
</dbReference>
<feature type="domain" description="AP2/ERF" evidence="7">
    <location>
        <begin position="615"/>
        <end position="672"/>
    </location>
</feature>
<proteinExistence type="predicted"/>
<feature type="compositionally biased region" description="Low complexity" evidence="6">
    <location>
        <begin position="925"/>
        <end position="940"/>
    </location>
</feature>
<evidence type="ECO:0000256" key="2">
    <source>
        <dbReference type="ARBA" id="ARBA00023015"/>
    </source>
</evidence>
<dbReference type="EMBL" id="BNCO01000015">
    <property type="protein sequence ID" value="GIL53654.1"/>
    <property type="molecule type" value="Genomic_DNA"/>
</dbReference>
<feature type="region of interest" description="Disordered" evidence="6">
    <location>
        <begin position="589"/>
        <end position="609"/>
    </location>
</feature>
<dbReference type="SMART" id="SM00380">
    <property type="entry name" value="AP2"/>
    <property type="match status" value="1"/>
</dbReference>
<feature type="compositionally biased region" description="Basic and acidic residues" evidence="6">
    <location>
        <begin position="288"/>
        <end position="298"/>
    </location>
</feature>
<protein>
    <recommendedName>
        <fullName evidence="7">AP2/ERF domain-containing protein</fullName>
    </recommendedName>
</protein>
<feature type="compositionally biased region" description="Gly residues" evidence="6">
    <location>
        <begin position="533"/>
        <end position="545"/>
    </location>
</feature>
<accession>A0A8J4F2C3</accession>
<evidence type="ECO:0000256" key="1">
    <source>
        <dbReference type="ARBA" id="ARBA00004123"/>
    </source>
</evidence>
<feature type="region of interest" description="Disordered" evidence="6">
    <location>
        <begin position="145"/>
        <end position="166"/>
    </location>
</feature>
<dbReference type="CDD" id="cd00018">
    <property type="entry name" value="AP2"/>
    <property type="match status" value="1"/>
</dbReference>
<feature type="region of interest" description="Disordered" evidence="6">
    <location>
        <begin position="924"/>
        <end position="970"/>
    </location>
</feature>